<feature type="compositionally biased region" description="Low complexity" evidence="1">
    <location>
        <begin position="18"/>
        <end position="28"/>
    </location>
</feature>
<gene>
    <name evidence="3" type="ORF">IWZ03DRAFT_158210</name>
</gene>
<comment type="caution">
    <text evidence="3">The sequence shown here is derived from an EMBL/GenBank/DDBJ whole genome shotgun (WGS) entry which is preliminary data.</text>
</comment>
<evidence type="ECO:0000313" key="4">
    <source>
        <dbReference type="Proteomes" id="UP001363622"/>
    </source>
</evidence>
<feature type="region of interest" description="Disordered" evidence="1">
    <location>
        <begin position="288"/>
        <end position="314"/>
    </location>
</feature>
<feature type="compositionally biased region" description="Basic residues" evidence="1">
    <location>
        <begin position="563"/>
        <end position="572"/>
    </location>
</feature>
<feature type="compositionally biased region" description="Basic and acidic residues" evidence="1">
    <location>
        <begin position="832"/>
        <end position="851"/>
    </location>
</feature>
<feature type="transmembrane region" description="Helical" evidence="2">
    <location>
        <begin position="1196"/>
        <end position="1219"/>
    </location>
</feature>
<feature type="compositionally biased region" description="Low complexity" evidence="1">
    <location>
        <begin position="141"/>
        <end position="170"/>
    </location>
</feature>
<feature type="compositionally biased region" description="Basic and acidic residues" evidence="1">
    <location>
        <begin position="121"/>
        <end position="131"/>
    </location>
</feature>
<feature type="compositionally biased region" description="Basic and acidic residues" evidence="1">
    <location>
        <begin position="573"/>
        <end position="583"/>
    </location>
</feature>
<keyword evidence="4" id="KW-1185">Reference proteome</keyword>
<feature type="compositionally biased region" description="Basic and acidic residues" evidence="1">
    <location>
        <begin position="664"/>
        <end position="676"/>
    </location>
</feature>
<feature type="compositionally biased region" description="Basic and acidic residues" evidence="1">
    <location>
        <begin position="920"/>
        <end position="930"/>
    </location>
</feature>
<organism evidence="3 4">
    <name type="scientific">Phyllosticta citriasiana</name>
    <dbReference type="NCBI Taxonomy" id="595635"/>
    <lineage>
        <taxon>Eukaryota</taxon>
        <taxon>Fungi</taxon>
        <taxon>Dikarya</taxon>
        <taxon>Ascomycota</taxon>
        <taxon>Pezizomycotina</taxon>
        <taxon>Dothideomycetes</taxon>
        <taxon>Dothideomycetes incertae sedis</taxon>
        <taxon>Botryosphaeriales</taxon>
        <taxon>Phyllostictaceae</taxon>
        <taxon>Phyllosticta</taxon>
    </lineage>
</organism>
<evidence type="ECO:0000313" key="3">
    <source>
        <dbReference type="EMBL" id="KAK7518846.1"/>
    </source>
</evidence>
<sequence>MPNMASASSTPSSELRRSTSSQPSPGSSATLHSRRSALNVGNVESGASKRRKSPLRSILSEDRSEESHANGRAREQGLLGADLASTQERTLRKRSPRRSGGFLLEPILPGVDSLMRKRHGRSGEKDKLFIEKRRKSKSPGSYESSPGQYSRSSSPRSFPSSSGEPSTVSPDASQEIHASGDGRQGTARETKGLGVNFDLPSDSHEQHSSNSGIDPFQIVNMALSLSESRRRQFSAGQLPAPALGSGRRTTSAGFSIQNTPMQGSFANYSIGGSLKQALQQPRRISRNMSPNGGRVGTPPSRHVSVSTPGTVMDPTTGIQNNYTFSDATLARAAKARTYIELSCEYRRLLQFLPPLNPAEATSASLSSSSIPGTAIVELKPNPSRAASNQMGRRYNPLQFIRNRKLRARERHALNPDVHKFEDSDRVREWIDDVEEASQENGYRRAENVLLPPFERTGLANLPQQLPEDGKKTSILLGKAPRPRMDWFTLPSEFLADAVWMEQDSHKMLIEDRHGNRIFPEQRASLQKARISRDFARTSLERQSSTGHVSDYRTTDTSDNGSTRGRKKRHFLHRDRDESQDRGRKLGWIRSRSNSSSGLSSSDDDRDVRKRAAWRRPSQGENIGPLERHMQSMIDNEVRQDSQSSPNFSSPDRWGTGQAARRVRTAPEHEQDQRSEKAAAQQATTRLKSAAENPTLEQRPSFESSAPLTPISQTLSLDRTSSPSGLASPDQKPHRRSKLPFFRTDTSAAKHKSIPSDILSESTHGRQISGDPTDPGRLSVEQLHRSNSKPLLKSHKTTDSIHSISSFELRDGKRREAKDKDPGSAVTRFFKGVRQEGSKVGHFVFKKDKPPEDSDSSSDGEHSSTSDSDDDMSRTVVLARPKPASRTTTDTGAMSDASDSKSKYHMELPTFKSANSQSQGDKSDRGDEKLYVHRRRPTRFDHLAPPRLDLGKISSRSSSPDPELQSRSPSAARNHINALLEVPGGVGRTGHLPPTGLSVKASTSADAARPSIGHRQWSISNQKPENQRRPSGGIPKASFFTTRTEIARVRALLLCSGVKAAELARRAHQVHDPPPRFLVNAAAVADNAPLYPLPASEEHVLAARILASSLARNNEALLAATDSFARHRAAELRRRCEALQIEIGDKLTPRCHNCADNADAFLREVGSEATLAVKAIVDRIEAMGRARRRRFRWVRRAGWVMLEWMVLGIMWWVWLVVVVVRGVLGVGTGAGRAVKWLLWME</sequence>
<proteinExistence type="predicted"/>
<accession>A0ABR1KPJ9</accession>
<feature type="compositionally biased region" description="Polar residues" evidence="1">
    <location>
        <begin position="1"/>
        <end position="13"/>
    </location>
</feature>
<feature type="compositionally biased region" description="Polar residues" evidence="1">
    <location>
        <begin position="694"/>
        <end position="724"/>
    </location>
</feature>
<dbReference type="PANTHER" id="PTHR38426">
    <property type="entry name" value="MAINTENANCE OF TELOMERE CAPPING PROTEIN 4"/>
    <property type="match status" value="1"/>
</dbReference>
<feature type="compositionally biased region" description="Polar residues" evidence="1">
    <location>
        <begin position="953"/>
        <end position="969"/>
    </location>
</feature>
<feature type="compositionally biased region" description="Basic and acidic residues" evidence="1">
    <location>
        <begin position="625"/>
        <end position="639"/>
    </location>
</feature>
<feature type="region of interest" description="Disordered" evidence="1">
    <location>
        <begin position="1"/>
        <end position="213"/>
    </location>
</feature>
<dbReference type="InterPro" id="IPR038769">
    <property type="entry name" value="MTC4"/>
</dbReference>
<feature type="compositionally biased region" description="Basic and acidic residues" evidence="1">
    <location>
        <begin position="807"/>
        <end position="821"/>
    </location>
</feature>
<keyword evidence="2" id="KW-0812">Transmembrane</keyword>
<feature type="compositionally biased region" description="Basic and acidic residues" evidence="1">
    <location>
        <begin position="59"/>
        <end position="75"/>
    </location>
</feature>
<dbReference type="PANTHER" id="PTHR38426:SF1">
    <property type="entry name" value="MAINTENANCE OF TELOMERE CAPPING PROTEIN 4"/>
    <property type="match status" value="1"/>
</dbReference>
<reference evidence="3 4" key="1">
    <citation type="submission" date="2024-04" db="EMBL/GenBank/DDBJ databases">
        <title>Phyllosticta paracitricarpa is synonymous to the EU quarantine fungus P. citricarpa based on phylogenomic analyses.</title>
        <authorList>
            <consortium name="Lawrence Berkeley National Laboratory"/>
            <person name="Van Ingen-Buijs V.A."/>
            <person name="Van Westerhoven A.C."/>
            <person name="Haridas S."/>
            <person name="Skiadas P."/>
            <person name="Martin F."/>
            <person name="Groenewald J.Z."/>
            <person name="Crous P.W."/>
            <person name="Seidl M.F."/>
        </authorList>
    </citation>
    <scope>NUCLEOTIDE SEQUENCE [LARGE SCALE GENOMIC DNA]</scope>
    <source>
        <strain evidence="3 4">CBS 123371</strain>
    </source>
</reference>
<protein>
    <submittedName>
        <fullName evidence="3">Uncharacterized protein</fullName>
    </submittedName>
</protein>
<evidence type="ECO:0000256" key="2">
    <source>
        <dbReference type="SAM" id="Phobius"/>
    </source>
</evidence>
<feature type="region of interest" description="Disordered" evidence="1">
    <location>
        <begin position="982"/>
        <end position="1036"/>
    </location>
</feature>
<name>A0ABR1KPJ9_9PEZI</name>
<evidence type="ECO:0000256" key="1">
    <source>
        <dbReference type="SAM" id="MobiDB-lite"/>
    </source>
</evidence>
<dbReference type="EMBL" id="JBBPHU010000004">
    <property type="protein sequence ID" value="KAK7518846.1"/>
    <property type="molecule type" value="Genomic_DNA"/>
</dbReference>
<feature type="compositionally biased region" description="Low complexity" evidence="1">
    <location>
        <begin position="589"/>
        <end position="600"/>
    </location>
</feature>
<feature type="region of interest" description="Disordered" evidence="1">
    <location>
        <begin position="535"/>
        <end position="969"/>
    </location>
</feature>
<feature type="compositionally biased region" description="Polar residues" evidence="1">
    <location>
        <begin position="640"/>
        <end position="649"/>
    </location>
</feature>
<keyword evidence="2" id="KW-1133">Transmembrane helix</keyword>
<dbReference type="Proteomes" id="UP001363622">
    <property type="component" value="Unassembled WGS sequence"/>
</dbReference>
<keyword evidence="2" id="KW-0472">Membrane</keyword>